<evidence type="ECO:0000313" key="1">
    <source>
        <dbReference type="EMBL" id="CAA9456298.1"/>
    </source>
</evidence>
<name>A0A6J4QYS7_9ACTN</name>
<dbReference type="EMBL" id="CADCVG010000070">
    <property type="protein sequence ID" value="CAA9456298.1"/>
    <property type="molecule type" value="Genomic_DNA"/>
</dbReference>
<reference evidence="1" key="1">
    <citation type="submission" date="2020-02" db="EMBL/GenBank/DDBJ databases">
        <authorList>
            <person name="Meier V. D."/>
        </authorList>
    </citation>
    <scope>NUCLEOTIDE SEQUENCE</scope>
    <source>
        <strain evidence="1">AVDCRST_MAG14</strain>
    </source>
</reference>
<feature type="non-terminal residue" evidence="1">
    <location>
        <position position="50"/>
    </location>
</feature>
<protein>
    <submittedName>
        <fullName evidence="1">Uncharacterized protein</fullName>
    </submittedName>
</protein>
<sequence length="50" mass="5343">GEQRRPDLWTLVRLPAEAALRAGLRELLRGVSGGDRGGGEARLYGRVALG</sequence>
<accession>A0A6J4QYS7</accession>
<gene>
    <name evidence="1" type="ORF">AVDCRST_MAG14-1661</name>
</gene>
<organism evidence="1">
    <name type="scientific">uncultured Rubrobacteraceae bacterium</name>
    <dbReference type="NCBI Taxonomy" id="349277"/>
    <lineage>
        <taxon>Bacteria</taxon>
        <taxon>Bacillati</taxon>
        <taxon>Actinomycetota</taxon>
        <taxon>Rubrobacteria</taxon>
        <taxon>Rubrobacterales</taxon>
        <taxon>Rubrobacteraceae</taxon>
        <taxon>environmental samples</taxon>
    </lineage>
</organism>
<proteinExistence type="predicted"/>
<feature type="non-terminal residue" evidence="1">
    <location>
        <position position="1"/>
    </location>
</feature>
<dbReference type="AlphaFoldDB" id="A0A6J4QYS7"/>